<feature type="region of interest" description="Disordered" evidence="1">
    <location>
        <begin position="179"/>
        <end position="202"/>
    </location>
</feature>
<evidence type="ECO:0000256" key="2">
    <source>
        <dbReference type="SAM" id="Phobius"/>
    </source>
</evidence>
<keyword evidence="2" id="KW-0472">Membrane</keyword>
<feature type="chain" id="PRO_5021349710" evidence="3">
    <location>
        <begin position="22"/>
        <end position="518"/>
    </location>
</feature>
<comment type="caution">
    <text evidence="4">The sequence shown here is derived from an EMBL/GenBank/DDBJ whole genome shotgun (WGS) entry which is preliminary data.</text>
</comment>
<evidence type="ECO:0000256" key="3">
    <source>
        <dbReference type="SAM" id="SignalP"/>
    </source>
</evidence>
<keyword evidence="2" id="KW-1133">Transmembrane helix</keyword>
<keyword evidence="3" id="KW-0732">Signal</keyword>
<feature type="region of interest" description="Disordered" evidence="1">
    <location>
        <begin position="20"/>
        <end position="40"/>
    </location>
</feature>
<dbReference type="AlphaFoldDB" id="A0A507CV72"/>
<keyword evidence="2" id="KW-0812">Transmembrane</keyword>
<evidence type="ECO:0000256" key="1">
    <source>
        <dbReference type="SAM" id="MobiDB-lite"/>
    </source>
</evidence>
<proteinExistence type="predicted"/>
<keyword evidence="5" id="KW-1185">Reference proteome</keyword>
<feature type="compositionally biased region" description="Low complexity" evidence="1">
    <location>
        <begin position="20"/>
        <end position="33"/>
    </location>
</feature>
<gene>
    <name evidence="4" type="ORF">SeMB42_g04941</name>
</gene>
<feature type="region of interest" description="Disordered" evidence="1">
    <location>
        <begin position="477"/>
        <end position="496"/>
    </location>
</feature>
<protein>
    <submittedName>
        <fullName evidence="4">Uncharacterized protein</fullName>
    </submittedName>
</protein>
<feature type="signal peptide" evidence="3">
    <location>
        <begin position="1"/>
        <end position="21"/>
    </location>
</feature>
<sequence length="518" mass="57296">MANLLLLTVCLCLSIIGGGSASTSASESEPETGLQGGEPVRSAGSFWELRRHFPYMKPRIDTVSSNPENAQTFWVSSTMASLALTAIAVFVLYNAIGVGAVVGIVVGAHLVGLGIMALIMLVLKALRIRRQRDLAAAVKDDLWYRHHYFSPPGKEPALLEWHRAEARINTESIDEVRTNVHSDIHSTDRQGETRRSRDPNNNKVKIIHLRTRTFFKLEHDQDDGSYIDETPTIMPRLPLICKCLCLSIIGTAAALHSGPAPALSQHETQPVKSVSLDKRSYFTDENRPPELAQAYFVRLVNQYFALHPKTAPRVEAVSTNPANAGTFWVASTMAAVIVLIVGGFVMHNAVAVGALALSAGAFILSVGLAMLFTVGLLYRRIQAQKRYRFNVVNFLWWLFNYLFDKPRPGPLEIRFDKDTTVQATIDDASGQSLADVARFEAAYEDRVVYRPFYTPELTPDLAAMTNRESFRRLYTVSPRHGKSSMPSGDAIGTSPRITLLSRRKKRDITNSEVSVGSP</sequence>
<dbReference type="VEuPathDB" id="FungiDB:SeMB42_g04941"/>
<accession>A0A507CV72</accession>
<evidence type="ECO:0000313" key="5">
    <source>
        <dbReference type="Proteomes" id="UP000317494"/>
    </source>
</evidence>
<feature type="compositionally biased region" description="Basic and acidic residues" evidence="1">
    <location>
        <begin position="179"/>
        <end position="200"/>
    </location>
</feature>
<feature type="transmembrane region" description="Helical" evidence="2">
    <location>
        <begin position="352"/>
        <end position="378"/>
    </location>
</feature>
<evidence type="ECO:0000313" key="4">
    <source>
        <dbReference type="EMBL" id="TPX42921.1"/>
    </source>
</evidence>
<feature type="transmembrane region" description="Helical" evidence="2">
    <location>
        <begin position="90"/>
        <end position="123"/>
    </location>
</feature>
<feature type="transmembrane region" description="Helical" evidence="2">
    <location>
        <begin position="327"/>
        <end position="346"/>
    </location>
</feature>
<dbReference type="Proteomes" id="UP000317494">
    <property type="component" value="Unassembled WGS sequence"/>
</dbReference>
<reference evidence="4 5" key="1">
    <citation type="journal article" date="2019" name="Sci. Rep.">
        <title>Comparative genomics of chytrid fungi reveal insights into the obligate biotrophic and pathogenic lifestyle of Synchytrium endobioticum.</title>
        <authorList>
            <person name="van de Vossenberg B.T.L.H."/>
            <person name="Warris S."/>
            <person name="Nguyen H.D.T."/>
            <person name="van Gent-Pelzer M.P.E."/>
            <person name="Joly D.L."/>
            <person name="van de Geest H.C."/>
            <person name="Bonants P.J.M."/>
            <person name="Smith D.S."/>
            <person name="Levesque C.A."/>
            <person name="van der Lee T.A.J."/>
        </authorList>
    </citation>
    <scope>NUCLEOTIDE SEQUENCE [LARGE SCALE GENOMIC DNA]</scope>
    <source>
        <strain evidence="4 5">MB42</strain>
    </source>
</reference>
<dbReference type="EMBL" id="QEAN01000216">
    <property type="protein sequence ID" value="TPX42921.1"/>
    <property type="molecule type" value="Genomic_DNA"/>
</dbReference>
<organism evidence="4 5">
    <name type="scientific">Synchytrium endobioticum</name>
    <dbReference type="NCBI Taxonomy" id="286115"/>
    <lineage>
        <taxon>Eukaryota</taxon>
        <taxon>Fungi</taxon>
        <taxon>Fungi incertae sedis</taxon>
        <taxon>Chytridiomycota</taxon>
        <taxon>Chytridiomycota incertae sedis</taxon>
        <taxon>Chytridiomycetes</taxon>
        <taxon>Synchytriales</taxon>
        <taxon>Synchytriaceae</taxon>
        <taxon>Synchytrium</taxon>
    </lineage>
</organism>
<name>A0A507CV72_9FUNG</name>